<dbReference type="PRINTS" id="PR00080">
    <property type="entry name" value="SDRFAMILY"/>
</dbReference>
<sequence length="250" mass="26877">MPDRAFSDPSPRTALVTGGGRRIGRAIAEDLALRGWRVAIHCNTSKNEAEDVAQGIRDAGGEAAVFAADLGDAQALEGLLPSVADALGPVTLLVNNASVFWDDAAETLTAEVWDKQLAINLRAPVFLTRDFARLLPQDVEGLVVNIVDQRVLKPDAEFVSYTISKSALWTATQTLAQALAPRVRVNAIGPGPTLPNPHDGEAGFEREVAQETLLGRSVDLADFGRTIRYLWQTRSLTGQFIALDSGQHLT</sequence>
<dbReference type="Pfam" id="PF00106">
    <property type="entry name" value="adh_short"/>
    <property type="match status" value="1"/>
</dbReference>
<comment type="similarity">
    <text evidence="1 3">Belongs to the short-chain dehydrogenases/reductases (SDR) family.</text>
</comment>
<evidence type="ECO:0000256" key="1">
    <source>
        <dbReference type="ARBA" id="ARBA00006484"/>
    </source>
</evidence>
<dbReference type="EMBL" id="JAUSUK010000002">
    <property type="protein sequence ID" value="MDQ0327491.1"/>
    <property type="molecule type" value="Genomic_DNA"/>
</dbReference>
<evidence type="ECO:0000313" key="4">
    <source>
        <dbReference type="EMBL" id="MDQ0327491.1"/>
    </source>
</evidence>
<keyword evidence="5" id="KW-1185">Reference proteome</keyword>
<organism evidence="4 5">
    <name type="scientific">Rhodopseudomonas julia</name>
    <dbReference type="NCBI Taxonomy" id="200617"/>
    <lineage>
        <taxon>Bacteria</taxon>
        <taxon>Pseudomonadati</taxon>
        <taxon>Pseudomonadota</taxon>
        <taxon>Alphaproteobacteria</taxon>
        <taxon>Hyphomicrobiales</taxon>
        <taxon>Nitrobacteraceae</taxon>
        <taxon>Rhodopseudomonas</taxon>
    </lineage>
</organism>
<keyword evidence="2" id="KW-0560">Oxidoreductase</keyword>
<evidence type="ECO:0000256" key="3">
    <source>
        <dbReference type="RuleBase" id="RU000363"/>
    </source>
</evidence>
<evidence type="ECO:0000256" key="2">
    <source>
        <dbReference type="ARBA" id="ARBA00023002"/>
    </source>
</evidence>
<reference evidence="4 5" key="1">
    <citation type="submission" date="2023-07" db="EMBL/GenBank/DDBJ databases">
        <title>Genomic Encyclopedia of Type Strains, Phase IV (KMG-IV): sequencing the most valuable type-strain genomes for metagenomic binning, comparative biology and taxonomic classification.</title>
        <authorList>
            <person name="Goeker M."/>
        </authorList>
    </citation>
    <scope>NUCLEOTIDE SEQUENCE [LARGE SCALE GENOMIC DNA]</scope>
    <source>
        <strain evidence="4 5">DSM 11549</strain>
    </source>
</reference>
<proteinExistence type="inferred from homology"/>
<comment type="caution">
    <text evidence="4">The sequence shown here is derived from an EMBL/GenBank/DDBJ whole genome shotgun (WGS) entry which is preliminary data.</text>
</comment>
<dbReference type="PANTHER" id="PTHR43639:SF1">
    <property type="entry name" value="SHORT-CHAIN DEHYDROGENASE_REDUCTASE FAMILY PROTEIN"/>
    <property type="match status" value="1"/>
</dbReference>
<dbReference type="PRINTS" id="PR00081">
    <property type="entry name" value="GDHRDH"/>
</dbReference>
<dbReference type="InterPro" id="IPR036291">
    <property type="entry name" value="NAD(P)-bd_dom_sf"/>
</dbReference>
<name>A0ABU0CAC9_9BRAD</name>
<accession>A0ABU0CAC9</accession>
<protein>
    <submittedName>
        <fullName evidence="4">NAD(P)-dependent dehydrogenase (Short-subunit alcohol dehydrogenase family)</fullName>
    </submittedName>
</protein>
<dbReference type="NCBIfam" id="NF006597">
    <property type="entry name" value="PRK09134.1"/>
    <property type="match status" value="1"/>
</dbReference>
<dbReference type="SUPFAM" id="SSF51735">
    <property type="entry name" value="NAD(P)-binding Rossmann-fold domains"/>
    <property type="match status" value="1"/>
</dbReference>
<dbReference type="RefSeq" id="WP_307155512.1">
    <property type="nucleotide sequence ID" value="NZ_JAUSUK010000002.1"/>
</dbReference>
<gene>
    <name evidence="4" type="ORF">J2R99_003360</name>
</gene>
<dbReference type="PANTHER" id="PTHR43639">
    <property type="entry name" value="OXIDOREDUCTASE, SHORT-CHAIN DEHYDROGENASE/REDUCTASE FAMILY (AFU_ORTHOLOGUE AFUA_5G02870)"/>
    <property type="match status" value="1"/>
</dbReference>
<dbReference type="Proteomes" id="UP001230253">
    <property type="component" value="Unassembled WGS sequence"/>
</dbReference>
<dbReference type="InterPro" id="IPR002347">
    <property type="entry name" value="SDR_fam"/>
</dbReference>
<evidence type="ECO:0000313" key="5">
    <source>
        <dbReference type="Proteomes" id="UP001230253"/>
    </source>
</evidence>
<dbReference type="Gene3D" id="3.40.50.720">
    <property type="entry name" value="NAD(P)-binding Rossmann-like Domain"/>
    <property type="match status" value="1"/>
</dbReference>